<dbReference type="NCBIfam" id="NF033542">
    <property type="entry name" value="transpos_IS110"/>
    <property type="match status" value="1"/>
</dbReference>
<evidence type="ECO:0000259" key="1">
    <source>
        <dbReference type="Pfam" id="PF01548"/>
    </source>
</evidence>
<dbReference type="Pfam" id="PF02371">
    <property type="entry name" value="Transposase_20"/>
    <property type="match status" value="1"/>
</dbReference>
<name>A0ABZ0W8N1_9BACT</name>
<evidence type="ECO:0000313" key="3">
    <source>
        <dbReference type="EMBL" id="WQD38891.1"/>
    </source>
</evidence>
<reference evidence="4 5" key="1">
    <citation type="submission" date="2023-12" db="EMBL/GenBank/DDBJ databases">
        <title>Genome sequencing and assembly of bacterial species from a model synthetic community.</title>
        <authorList>
            <person name="Hogle S.L."/>
        </authorList>
    </citation>
    <scope>NUCLEOTIDE SEQUENCE [LARGE SCALE GENOMIC DNA]</scope>
    <source>
        <strain evidence="4 5">HAMBI_3031</strain>
    </source>
</reference>
<dbReference type="EMBL" id="CP139960">
    <property type="protein sequence ID" value="WQD38891.1"/>
    <property type="molecule type" value="Genomic_DNA"/>
</dbReference>
<organism evidence="4 5">
    <name type="scientific">Niabella yanshanensis</name>
    <dbReference type="NCBI Taxonomy" id="577386"/>
    <lineage>
        <taxon>Bacteria</taxon>
        <taxon>Pseudomonadati</taxon>
        <taxon>Bacteroidota</taxon>
        <taxon>Chitinophagia</taxon>
        <taxon>Chitinophagales</taxon>
        <taxon>Chitinophagaceae</taxon>
        <taxon>Niabella</taxon>
    </lineage>
</organism>
<feature type="domain" description="Transposase IS116/IS110/IS902 C-terminal" evidence="2">
    <location>
        <begin position="284"/>
        <end position="356"/>
    </location>
</feature>
<dbReference type="InterPro" id="IPR003346">
    <property type="entry name" value="Transposase_20"/>
</dbReference>
<evidence type="ECO:0000313" key="5">
    <source>
        <dbReference type="Proteomes" id="UP001325680"/>
    </source>
</evidence>
<sequence>MEKLSMEIVNPHAAGIDVGSRFHMVAVSQSEQGVKTFGVYTEDHQSMIGWLKDHQVNSIAMESTGSYWQTLFSALQVAGFEVILVNGRHTKNIKGRKTDVQDCMWIQKLHSLGLLSGSFLPDHFTDQLRTYYNHRQHLIEQMSKYTNKLQKSFRLMNIRLDVVLNDITGKSGRAIIEAILNGQRDSIELANLVNGRVKKSKVEIAQSLRGNWRDDLLFEIKECLDLYDIYHSKLIACDEALNDILIVAEPHPNHIIQSQVKKTRSKHAPLFDIQKIAYSYYGTNLFEIPAISYNTILCLLTHISKKDFDKFPTVKHFTSWLRLAPDTKKTGGKVISSRTPKGKNITALALRQAANSIGNMKGHYLSHFFKRVAYKKGRSSAITATARKLAAIIYQMITRQQPYLPSDIDALEQKQKKQKIKNLKSQFKKLNLDKNEILDILTSGSLSPNF</sequence>
<keyword evidence="5" id="KW-1185">Reference proteome</keyword>
<dbReference type="EMBL" id="CP139960">
    <property type="protein sequence ID" value="WQD38894.1"/>
    <property type="molecule type" value="Genomic_DNA"/>
</dbReference>
<proteinExistence type="predicted"/>
<dbReference type="PANTHER" id="PTHR33055">
    <property type="entry name" value="TRANSPOSASE FOR INSERTION SEQUENCE ELEMENT IS1111A"/>
    <property type="match status" value="1"/>
</dbReference>
<dbReference type="InterPro" id="IPR002525">
    <property type="entry name" value="Transp_IS110-like_N"/>
</dbReference>
<feature type="domain" description="Transposase IS110-like N-terminal" evidence="1">
    <location>
        <begin position="14"/>
        <end position="152"/>
    </location>
</feature>
<dbReference type="Proteomes" id="UP001325680">
    <property type="component" value="Chromosome"/>
</dbReference>
<protein>
    <submittedName>
        <fullName evidence="4">IS110 family transposase</fullName>
    </submittedName>
</protein>
<dbReference type="PANTHER" id="PTHR33055:SF13">
    <property type="entry name" value="TRANSPOSASE"/>
    <property type="match status" value="1"/>
</dbReference>
<evidence type="ECO:0000259" key="2">
    <source>
        <dbReference type="Pfam" id="PF02371"/>
    </source>
</evidence>
<dbReference type="InterPro" id="IPR047650">
    <property type="entry name" value="Transpos_IS110"/>
</dbReference>
<dbReference type="Pfam" id="PF01548">
    <property type="entry name" value="DEDD_Tnp_IS110"/>
    <property type="match status" value="1"/>
</dbReference>
<dbReference type="RefSeq" id="WP_162818025.1">
    <property type="nucleotide sequence ID" value="NZ_CP139960.1"/>
</dbReference>
<accession>A0ABZ0W8N1</accession>
<evidence type="ECO:0000313" key="4">
    <source>
        <dbReference type="EMBL" id="WQD38894.1"/>
    </source>
</evidence>
<gene>
    <name evidence="3" type="ORF">U0035_01875</name>
    <name evidence="4" type="ORF">U0035_01890</name>
</gene>